<dbReference type="Proteomes" id="UP000008064">
    <property type="component" value="Unassembled WGS sequence"/>
</dbReference>
<feature type="transmembrane region" description="Helical" evidence="2">
    <location>
        <begin position="519"/>
        <end position="546"/>
    </location>
</feature>
<keyword evidence="2" id="KW-0472">Membrane</keyword>
<keyword evidence="2" id="KW-1133">Transmembrane helix</keyword>
<feature type="transmembrane region" description="Helical" evidence="2">
    <location>
        <begin position="467"/>
        <end position="490"/>
    </location>
</feature>
<feature type="region of interest" description="Disordered" evidence="1">
    <location>
        <begin position="65"/>
        <end position="192"/>
    </location>
</feature>
<feature type="region of interest" description="Disordered" evidence="1">
    <location>
        <begin position="598"/>
        <end position="651"/>
    </location>
</feature>
<feature type="transmembrane region" description="Helical" evidence="2">
    <location>
        <begin position="566"/>
        <end position="587"/>
    </location>
</feature>
<keyword evidence="2" id="KW-0812">Transmembrane</keyword>
<gene>
    <name evidence="3" type="ORF">SERLADRAFT_434841</name>
</gene>
<feature type="compositionally biased region" description="Polar residues" evidence="1">
    <location>
        <begin position="681"/>
        <end position="690"/>
    </location>
</feature>
<feature type="compositionally biased region" description="Low complexity" evidence="1">
    <location>
        <begin position="73"/>
        <end position="92"/>
    </location>
</feature>
<proteinExistence type="predicted"/>
<organism>
    <name type="scientific">Serpula lacrymans var. lacrymans (strain S7.9)</name>
    <name type="common">Dry rot fungus</name>
    <dbReference type="NCBI Taxonomy" id="578457"/>
    <lineage>
        <taxon>Eukaryota</taxon>
        <taxon>Fungi</taxon>
        <taxon>Dikarya</taxon>
        <taxon>Basidiomycota</taxon>
        <taxon>Agaricomycotina</taxon>
        <taxon>Agaricomycetes</taxon>
        <taxon>Agaricomycetidae</taxon>
        <taxon>Boletales</taxon>
        <taxon>Coniophorineae</taxon>
        <taxon>Serpulaceae</taxon>
        <taxon>Serpula</taxon>
    </lineage>
</organism>
<feature type="compositionally biased region" description="Polar residues" evidence="1">
    <location>
        <begin position="117"/>
        <end position="135"/>
    </location>
</feature>
<accession>F8NNM5</accession>
<sequence length="690" mass="76677">MPVFSACPAPCIGKRVFEDVLDDEQVSFGVVRNTDKNEWQMSAPLPRTSRIAGVTVAHERVPFPSAAAEQPISTPGSGSSSSSRLTSSDKLSALPPPSSPPSGRTRTPNPMVRHSLDASTSLPSFDSPSNGQPLLSSVDREMQRATVSEASFGKGSPHQRVSFENDRMSPSPPHIAHNIRPSPSVQSHPRETATLPSRASIFEGGFSRIPRRSDPVRPAASFRAAEQSRKSSIDSPTTRSETHSRAASPLRIFQWSGFHRTHSREEPFVPVDPFQLRLRLRSLSAHSTHIDSEHRDSNCDYNCEHSFFCCLPKPITCTASTKNRIQSAFKITRHFLSDTLPRQVYLHLLLRLPSLYFTRIARIFEDAEVSRPDVQRMIDGCGLPRQRSNTSGTLPPGVHHHTGPMLPFPEEWTTTNVSPALVRFKHSWEFFIDSLMREWKTLNLVSALLLSAILAMFQTAAANDPVIRTAALLSLICAIMSLSYGCIYIVRFGTMRSMYKATRWAEEARKMNTLIWWNVWVLLAMPAVWLAWSMILFVATILSFVWRTGSTADPATPNSLPPPGATGPRVAITAVFVVGMIYFALIIKTLKRYGRDPEQHELSERAGRADNTEGRDRGRGRERRHERGRARERRNERESGPESGLSAMNDLGLTNLNNVANNGLRIGSSEEIGDEKGEALSTVQEIRGST</sequence>
<dbReference type="KEGG" id="sla:SERLADRAFT_434841"/>
<dbReference type="EMBL" id="GL945431">
    <property type="protein sequence ID" value="EGO27067.1"/>
    <property type="molecule type" value="Genomic_DNA"/>
</dbReference>
<dbReference type="OrthoDB" id="3062801at2759"/>
<feature type="region of interest" description="Disordered" evidence="1">
    <location>
        <begin position="383"/>
        <end position="402"/>
    </location>
</feature>
<dbReference type="HOGENOM" id="CLU_020877_1_0_1"/>
<evidence type="ECO:0000313" key="3">
    <source>
        <dbReference type="EMBL" id="EGO27067.1"/>
    </source>
</evidence>
<reference evidence="3" key="1">
    <citation type="submission" date="2011-04" db="EMBL/GenBank/DDBJ databases">
        <title>Evolution of plant cell wall degrading machinery underlies the functional diversity of forest fungi.</title>
        <authorList>
            <consortium name="US DOE Joint Genome Institute (JGI-PGF)"/>
            <person name="Eastwood D.C."/>
            <person name="Floudas D."/>
            <person name="Binder M."/>
            <person name="Majcherczyk A."/>
            <person name="Schneider P."/>
            <person name="Aerts A."/>
            <person name="Asiegbu F.O."/>
            <person name="Baker S.E."/>
            <person name="Barry K."/>
            <person name="Bendiksby M."/>
            <person name="Blumentritt M."/>
            <person name="Coutinho P.M."/>
            <person name="Cullen D."/>
            <person name="Cullen D."/>
            <person name="Gathman A."/>
            <person name="Goodell B."/>
            <person name="Henrissat B."/>
            <person name="Ihrmark K."/>
            <person name="Kauserud H."/>
            <person name="Kohler A."/>
            <person name="LaButti K."/>
            <person name="Lapidus A."/>
            <person name="Lavin J.L."/>
            <person name="Lee Y.-H."/>
            <person name="Lindquist E."/>
            <person name="Lilly W."/>
            <person name="Lucas S."/>
            <person name="Morin E."/>
            <person name="Murat C."/>
            <person name="Oguiza J.A."/>
            <person name="Park J."/>
            <person name="Pisabarro A.G."/>
            <person name="Riley R."/>
            <person name="Rosling A."/>
            <person name="Salamov A."/>
            <person name="Schmidt O."/>
            <person name="Schmutz J."/>
            <person name="Skrede I."/>
            <person name="Stenlid J."/>
            <person name="Wiebenga A."/>
            <person name="Xie X."/>
            <person name="Kues U."/>
            <person name="Hibbett D.S."/>
            <person name="Hoffmeister D."/>
            <person name="Hogberg N."/>
            <person name="Martin F."/>
            <person name="Grigoriev I.V."/>
            <person name="Watkinson S.C."/>
        </authorList>
    </citation>
    <scope>NUCLEOTIDE SEQUENCE</scope>
    <source>
        <strain evidence="3">S7.9</strain>
    </source>
</reference>
<evidence type="ECO:0000256" key="2">
    <source>
        <dbReference type="SAM" id="Phobius"/>
    </source>
</evidence>
<evidence type="ECO:0000256" key="1">
    <source>
        <dbReference type="SAM" id="MobiDB-lite"/>
    </source>
</evidence>
<feature type="region of interest" description="Disordered" evidence="1">
    <location>
        <begin position="667"/>
        <end position="690"/>
    </location>
</feature>
<dbReference type="RefSeq" id="XP_007315158.1">
    <property type="nucleotide sequence ID" value="XM_007315096.1"/>
</dbReference>
<feature type="transmembrane region" description="Helical" evidence="2">
    <location>
        <begin position="442"/>
        <end position="461"/>
    </location>
</feature>
<feature type="compositionally biased region" description="Basic and acidic residues" evidence="1">
    <location>
        <begin position="598"/>
        <end position="625"/>
    </location>
</feature>
<dbReference type="AlphaFoldDB" id="F8NNM5"/>
<feature type="region of interest" description="Disordered" evidence="1">
    <location>
        <begin position="207"/>
        <end position="246"/>
    </location>
</feature>
<dbReference type="GeneID" id="18814464"/>
<protein>
    <submittedName>
        <fullName evidence="3">Uncharacterized protein</fullName>
    </submittedName>
</protein>
<name>F8NNM5_SERL9</name>